<dbReference type="Proteomes" id="UP000177871">
    <property type="component" value="Unassembled WGS sequence"/>
</dbReference>
<dbReference type="InterPro" id="IPR020826">
    <property type="entry name" value="Transketolase_BS"/>
</dbReference>
<keyword evidence="3" id="KW-0808">Transferase</keyword>
<dbReference type="InterPro" id="IPR009014">
    <property type="entry name" value="Transketo_C/PFOR_II"/>
</dbReference>
<dbReference type="PANTHER" id="PTHR43825:SF1">
    <property type="entry name" value="TRANSKETOLASE-LIKE PYRIMIDINE-BINDING DOMAIN-CONTAINING PROTEIN"/>
    <property type="match status" value="1"/>
</dbReference>
<dbReference type="SUPFAM" id="SSF52922">
    <property type="entry name" value="TK C-terminal domain-like"/>
    <property type="match status" value="1"/>
</dbReference>
<feature type="domain" description="Transketolase-like pyrimidine-binding" evidence="5">
    <location>
        <begin position="14"/>
        <end position="179"/>
    </location>
</feature>
<dbReference type="PANTHER" id="PTHR43825">
    <property type="entry name" value="PYRUVATE DEHYDROGENASE E1 COMPONENT"/>
    <property type="match status" value="1"/>
</dbReference>
<dbReference type="FunFam" id="3.40.50.970:FF:000129">
    <property type="entry name" value="Transketolase"/>
    <property type="match status" value="1"/>
</dbReference>
<dbReference type="STRING" id="1798381.A2721_01560"/>
<keyword evidence="4" id="KW-0786">Thiamine pyrophosphate</keyword>
<dbReference type="Pfam" id="PF02779">
    <property type="entry name" value="Transket_pyr"/>
    <property type="match status" value="1"/>
</dbReference>
<reference evidence="6 7" key="1">
    <citation type="journal article" date="2016" name="Nat. Commun.">
        <title>Thousands of microbial genomes shed light on interconnected biogeochemical processes in an aquifer system.</title>
        <authorList>
            <person name="Anantharaman K."/>
            <person name="Brown C.T."/>
            <person name="Hug L.A."/>
            <person name="Sharon I."/>
            <person name="Castelle C.J."/>
            <person name="Probst A.J."/>
            <person name="Thomas B.C."/>
            <person name="Singh A."/>
            <person name="Wilkins M.J."/>
            <person name="Karaoz U."/>
            <person name="Brodie E.L."/>
            <person name="Williams K.H."/>
            <person name="Hubbard S.S."/>
            <person name="Banfield J.F."/>
        </authorList>
    </citation>
    <scope>NUCLEOTIDE SEQUENCE [LARGE SCALE GENOMIC DNA]</scope>
</reference>
<dbReference type="CDD" id="cd07033">
    <property type="entry name" value="TPP_PYR_DXS_TK_like"/>
    <property type="match status" value="1"/>
</dbReference>
<protein>
    <submittedName>
        <fullName evidence="6">Transketolase</fullName>
    </submittedName>
</protein>
<evidence type="ECO:0000256" key="1">
    <source>
        <dbReference type="ARBA" id="ARBA00001964"/>
    </source>
</evidence>
<dbReference type="InterPro" id="IPR033248">
    <property type="entry name" value="Transketolase_C"/>
</dbReference>
<comment type="similarity">
    <text evidence="2">Belongs to the transketolase family.</text>
</comment>
<dbReference type="InterPro" id="IPR051157">
    <property type="entry name" value="PDH/Transketolase"/>
</dbReference>
<comment type="cofactor">
    <cofactor evidence="1">
        <name>thiamine diphosphate</name>
        <dbReference type="ChEBI" id="CHEBI:58937"/>
    </cofactor>
</comment>
<dbReference type="InterPro" id="IPR005475">
    <property type="entry name" value="Transketolase-like_Pyr-bd"/>
</dbReference>
<evidence type="ECO:0000256" key="3">
    <source>
        <dbReference type="ARBA" id="ARBA00022679"/>
    </source>
</evidence>
<evidence type="ECO:0000256" key="4">
    <source>
        <dbReference type="ARBA" id="ARBA00023052"/>
    </source>
</evidence>
<organism evidence="6 7">
    <name type="scientific">Candidatus Gottesmanbacteria bacterium RIFCSPHIGHO2_01_FULL_47_48</name>
    <dbReference type="NCBI Taxonomy" id="1798381"/>
    <lineage>
        <taxon>Bacteria</taxon>
        <taxon>Candidatus Gottesmaniibacteriota</taxon>
    </lineage>
</organism>
<dbReference type="EMBL" id="MFJK01000014">
    <property type="protein sequence ID" value="OGG18455.1"/>
    <property type="molecule type" value="Genomic_DNA"/>
</dbReference>
<evidence type="ECO:0000313" key="7">
    <source>
        <dbReference type="Proteomes" id="UP000177871"/>
    </source>
</evidence>
<dbReference type="SMART" id="SM00861">
    <property type="entry name" value="Transket_pyr"/>
    <property type="match status" value="1"/>
</dbReference>
<evidence type="ECO:0000259" key="5">
    <source>
        <dbReference type="SMART" id="SM00861"/>
    </source>
</evidence>
<evidence type="ECO:0000256" key="2">
    <source>
        <dbReference type="ARBA" id="ARBA00007131"/>
    </source>
</evidence>
<dbReference type="GO" id="GO:0016740">
    <property type="term" value="F:transferase activity"/>
    <property type="evidence" value="ECO:0007669"/>
    <property type="project" value="UniProtKB-KW"/>
</dbReference>
<dbReference type="AlphaFoldDB" id="A0A1F6A1C6"/>
<dbReference type="InterPro" id="IPR029061">
    <property type="entry name" value="THDP-binding"/>
</dbReference>
<dbReference type="Gene3D" id="3.40.50.970">
    <property type="match status" value="1"/>
</dbReference>
<dbReference type="Pfam" id="PF02780">
    <property type="entry name" value="Transketolase_C"/>
    <property type="match status" value="1"/>
</dbReference>
<comment type="caution">
    <text evidence="6">The sequence shown here is derived from an EMBL/GenBank/DDBJ whole genome shotgun (WGS) entry which is preliminary data.</text>
</comment>
<accession>A0A1F6A1C6</accession>
<gene>
    <name evidence="6" type="ORF">A2721_01560</name>
</gene>
<dbReference type="Gene3D" id="3.40.50.920">
    <property type="match status" value="1"/>
</dbReference>
<sequence length="343" mass="36652">MLDGKIVFPSSEMKGCRDGFGEALVELGAENPEVVALCADLTESTRVEKFARAYSERFVEVGVAEQNMMGVAAGLALSGKIPFIASYATFSPGRNFDQLRVSVCYSNTNVKVIGAHAGISVGADGATHQALEDLAMTRVLPNLVVISPADYEETKKAVKAAAAWQGPVYIRFGREKTPAFTTAETPFEIGKAQVLREGADVTIFGTGPLLYKCLQVAEEMSNEQSSMGNQSLMRNNGMSDISCEVVNVSTLKPLDVAAVMLSARRTGAVVTVEEHQVTGGLFGAIAECLGQNFPTPIEAVGMPNQFGESGKPEELLEKYGMGTGAIKEAVRKVLSRKRKVNEN</sequence>
<dbReference type="PROSITE" id="PS00802">
    <property type="entry name" value="TRANSKETOLASE_2"/>
    <property type="match status" value="1"/>
</dbReference>
<name>A0A1F6A1C6_9BACT</name>
<dbReference type="SUPFAM" id="SSF52518">
    <property type="entry name" value="Thiamin diphosphate-binding fold (THDP-binding)"/>
    <property type="match status" value="1"/>
</dbReference>
<proteinExistence type="inferred from homology"/>
<evidence type="ECO:0000313" key="6">
    <source>
        <dbReference type="EMBL" id="OGG18455.1"/>
    </source>
</evidence>